<dbReference type="OrthoDB" id="1907842at2"/>
<name>A0A6I1MKA9_9CLOT</name>
<comment type="caution">
    <text evidence="2">The sequence shown here is derived from an EMBL/GenBank/DDBJ whole genome shotgun (WGS) entry which is preliminary data.</text>
</comment>
<dbReference type="InterPro" id="IPR036388">
    <property type="entry name" value="WH-like_DNA-bd_sf"/>
</dbReference>
<reference evidence="2 3" key="1">
    <citation type="submission" date="2019-10" db="EMBL/GenBank/DDBJ databases">
        <title>The Genome Sequence of Clostridium tarantellae Isolated from Fish Brain.</title>
        <authorList>
            <person name="Bano L."/>
            <person name="Kiel M."/>
            <person name="Sales G."/>
            <person name="Doxey A.C."/>
            <person name="Mansfield M.J."/>
            <person name="Schiavone M."/>
            <person name="Rossetto O."/>
            <person name="Pirazzini M."/>
            <person name="Dobrindt U."/>
            <person name="Montecucco C."/>
        </authorList>
    </citation>
    <scope>NUCLEOTIDE SEQUENCE [LARGE SCALE GENOMIC DNA]</scope>
    <source>
        <strain evidence="2 3">DSM 3997</strain>
    </source>
</reference>
<dbReference type="EMBL" id="WHJC01000110">
    <property type="protein sequence ID" value="MPQ43825.1"/>
    <property type="molecule type" value="Genomic_DNA"/>
</dbReference>
<proteinExistence type="predicted"/>
<feature type="domain" description="RNA polymerase sigma-70 region 4" evidence="1">
    <location>
        <begin position="111"/>
        <end position="159"/>
    </location>
</feature>
<dbReference type="Gene3D" id="1.10.10.10">
    <property type="entry name" value="Winged helix-like DNA-binding domain superfamily/Winged helix DNA-binding domain"/>
    <property type="match status" value="1"/>
</dbReference>
<dbReference type="InterPro" id="IPR007630">
    <property type="entry name" value="RNA_pol_sigma70_r4"/>
</dbReference>
<dbReference type="GO" id="GO:0003700">
    <property type="term" value="F:DNA-binding transcription factor activity"/>
    <property type="evidence" value="ECO:0007669"/>
    <property type="project" value="InterPro"/>
</dbReference>
<dbReference type="Proteomes" id="UP000430345">
    <property type="component" value="Unassembled WGS sequence"/>
</dbReference>
<sequence>MCKIKVQKILNLVESKINYFSNMLGYAEAKTDLIIYIMNLYKKIDFLKFNNENELKYFIYKCLDNERKRLFFKSKKVKECEQVNSYVVDINMNTLSYSDKFHTDMYFFDLISNLSPKQKNIIYYKFYLQLSDVEISNKLNISRQAVNKTKLLALSNLKKVVLS</sequence>
<dbReference type="InterPro" id="IPR013324">
    <property type="entry name" value="RNA_pol_sigma_r3/r4-like"/>
</dbReference>
<keyword evidence="3" id="KW-1185">Reference proteome</keyword>
<dbReference type="AlphaFoldDB" id="A0A6I1MKA9"/>
<gene>
    <name evidence="2" type="ORF">GBZ86_08645</name>
</gene>
<dbReference type="SUPFAM" id="SSF88659">
    <property type="entry name" value="Sigma3 and sigma4 domains of RNA polymerase sigma factors"/>
    <property type="match status" value="1"/>
</dbReference>
<organism evidence="2 3">
    <name type="scientific">Clostridium tarantellae</name>
    <dbReference type="NCBI Taxonomy" id="39493"/>
    <lineage>
        <taxon>Bacteria</taxon>
        <taxon>Bacillati</taxon>
        <taxon>Bacillota</taxon>
        <taxon>Clostridia</taxon>
        <taxon>Eubacteriales</taxon>
        <taxon>Clostridiaceae</taxon>
        <taxon>Clostridium</taxon>
    </lineage>
</organism>
<dbReference type="RefSeq" id="WP_152889699.1">
    <property type="nucleotide sequence ID" value="NZ_WHJC01000110.1"/>
</dbReference>
<accession>A0A6I1MKA9</accession>
<evidence type="ECO:0000259" key="1">
    <source>
        <dbReference type="Pfam" id="PF04545"/>
    </source>
</evidence>
<evidence type="ECO:0000313" key="3">
    <source>
        <dbReference type="Proteomes" id="UP000430345"/>
    </source>
</evidence>
<protein>
    <submittedName>
        <fullName evidence="2">RNA polymerase subunit sigma-24</fullName>
    </submittedName>
</protein>
<dbReference type="Pfam" id="PF04545">
    <property type="entry name" value="Sigma70_r4"/>
    <property type="match status" value="1"/>
</dbReference>
<dbReference type="GO" id="GO:0006352">
    <property type="term" value="P:DNA-templated transcription initiation"/>
    <property type="evidence" value="ECO:0007669"/>
    <property type="project" value="InterPro"/>
</dbReference>
<evidence type="ECO:0000313" key="2">
    <source>
        <dbReference type="EMBL" id="MPQ43825.1"/>
    </source>
</evidence>